<dbReference type="InterPro" id="IPR000490">
    <property type="entry name" value="Glyco_hydro_17"/>
</dbReference>
<comment type="similarity">
    <text evidence="2 8">Belongs to the glycosyl hydrolase 17 family.</text>
</comment>
<protein>
    <recommendedName>
        <fullName evidence="3">glucan endo-1,3-beta-D-glucosidase</fullName>
        <ecNumber evidence="3">3.2.1.39</ecNumber>
    </recommendedName>
</protein>
<dbReference type="OMA" id="YLMINAY"/>
<dbReference type="EC" id="3.2.1.39" evidence="3"/>
<dbReference type="GO" id="GO:0005975">
    <property type="term" value="P:carbohydrate metabolic process"/>
    <property type="evidence" value="ECO:0007669"/>
    <property type="project" value="InterPro"/>
</dbReference>
<proteinExistence type="inferred from homology"/>
<evidence type="ECO:0000256" key="6">
    <source>
        <dbReference type="ARBA" id="ARBA00023157"/>
    </source>
</evidence>
<dbReference type="EMBL" id="KK198758">
    <property type="protein sequence ID" value="KCW70221.1"/>
    <property type="molecule type" value="Genomic_DNA"/>
</dbReference>
<dbReference type="AlphaFoldDB" id="A0A059BW83"/>
<dbReference type="PANTHER" id="PTHR32227">
    <property type="entry name" value="GLUCAN ENDO-1,3-BETA-GLUCOSIDASE BG1-RELATED-RELATED"/>
    <property type="match status" value="1"/>
</dbReference>
<evidence type="ECO:0000256" key="8">
    <source>
        <dbReference type="RuleBase" id="RU004335"/>
    </source>
</evidence>
<dbReference type="InterPro" id="IPR012946">
    <property type="entry name" value="X8"/>
</dbReference>
<dbReference type="Pfam" id="PF07983">
    <property type="entry name" value="X8"/>
    <property type="match status" value="1"/>
</dbReference>
<dbReference type="InParanoid" id="A0A059BW83"/>
<dbReference type="SMART" id="SM00768">
    <property type="entry name" value="X8"/>
    <property type="match status" value="1"/>
</dbReference>
<sequence>MNWGRIASDLPPPEKLFDTYDGALTALAGSGISVVVALPNEQLSSAASDQSFTDSWVQSNISKYYPSTKIVTIAVGNEVFADPNNPTAFLVPAMNNVYASLVKYNLAGISVSSPIAMRSLQASYPTSAGSFKSDLVEPVIKPMLEFLRKTGSYLMVNVYPFFAYMANSDQISLDYALFKQNPGAVDPGSGLKYYGLFDAQVDALVMTETGWPSKGDANEAGAGLENAVANNRNMLKRVLMGSGTPLRPNNTMDRNYGLFYPDEQKVYSIRLTLEQLESGANNRVPPGPAGRTWCVADGRDWAKKLQAGLDYACGEGGADCQPIQRGSASYEPNTVEAHASYAFNS</sequence>
<name>A0A059BW83_EUCGR</name>
<organism evidence="10">
    <name type="scientific">Eucalyptus grandis</name>
    <name type="common">Flooded gum</name>
    <dbReference type="NCBI Taxonomy" id="71139"/>
    <lineage>
        <taxon>Eukaryota</taxon>
        <taxon>Viridiplantae</taxon>
        <taxon>Streptophyta</taxon>
        <taxon>Embryophyta</taxon>
        <taxon>Tracheophyta</taxon>
        <taxon>Spermatophyta</taxon>
        <taxon>Magnoliopsida</taxon>
        <taxon>eudicotyledons</taxon>
        <taxon>Gunneridae</taxon>
        <taxon>Pentapetalae</taxon>
        <taxon>rosids</taxon>
        <taxon>malvids</taxon>
        <taxon>Myrtales</taxon>
        <taxon>Myrtaceae</taxon>
        <taxon>Myrtoideae</taxon>
        <taxon>Eucalypteae</taxon>
        <taxon>Eucalyptus</taxon>
    </lineage>
</organism>
<keyword evidence="6" id="KW-1015">Disulfide bond</keyword>
<reference evidence="10" key="1">
    <citation type="submission" date="2013-07" db="EMBL/GenBank/DDBJ databases">
        <title>The genome of Eucalyptus grandis.</title>
        <authorList>
            <person name="Schmutz J."/>
            <person name="Hayes R."/>
            <person name="Myburg A."/>
            <person name="Tuskan G."/>
            <person name="Grattapaglia D."/>
            <person name="Rokhsar D.S."/>
        </authorList>
    </citation>
    <scope>NUCLEOTIDE SEQUENCE</scope>
    <source>
        <tissue evidence="10">Leaf extractions</tissue>
    </source>
</reference>
<evidence type="ECO:0000256" key="7">
    <source>
        <dbReference type="ARBA" id="ARBA00023295"/>
    </source>
</evidence>
<dbReference type="Gramene" id="KCW70221">
    <property type="protein sequence ID" value="KCW70221"/>
    <property type="gene ID" value="EUGRSUZ_F03494"/>
</dbReference>
<evidence type="ECO:0000256" key="2">
    <source>
        <dbReference type="ARBA" id="ARBA00008773"/>
    </source>
</evidence>
<accession>A0A059BW83</accession>
<dbReference type="GO" id="GO:0042973">
    <property type="term" value="F:glucan endo-1,3-beta-D-glucosidase activity"/>
    <property type="evidence" value="ECO:0007669"/>
    <property type="project" value="UniProtKB-EC"/>
</dbReference>
<dbReference type="Pfam" id="PF00332">
    <property type="entry name" value="Glyco_hydro_17"/>
    <property type="match status" value="1"/>
</dbReference>
<evidence type="ECO:0000256" key="1">
    <source>
        <dbReference type="ARBA" id="ARBA00000382"/>
    </source>
</evidence>
<evidence type="ECO:0000313" key="10">
    <source>
        <dbReference type="EMBL" id="KCW70221.1"/>
    </source>
</evidence>
<dbReference type="InterPro" id="IPR017853">
    <property type="entry name" value="GH"/>
</dbReference>
<keyword evidence="5" id="KW-0378">Hydrolase</keyword>
<dbReference type="InterPro" id="IPR044965">
    <property type="entry name" value="Glyco_hydro_17_plant"/>
</dbReference>
<keyword evidence="7" id="KW-0326">Glycosidase</keyword>
<dbReference type="SUPFAM" id="SSF51445">
    <property type="entry name" value="(Trans)glycosidases"/>
    <property type="match status" value="1"/>
</dbReference>
<dbReference type="Gene3D" id="3.20.20.80">
    <property type="entry name" value="Glycosidases"/>
    <property type="match status" value="1"/>
</dbReference>
<gene>
    <name evidence="10" type="ORF">EUGRSUZ_F03494</name>
</gene>
<evidence type="ECO:0000256" key="4">
    <source>
        <dbReference type="ARBA" id="ARBA00022729"/>
    </source>
</evidence>
<comment type="catalytic activity">
    <reaction evidence="1">
        <text>Hydrolysis of (1-&gt;3)-beta-D-glucosidic linkages in (1-&gt;3)-beta-D-glucans.</text>
        <dbReference type="EC" id="3.2.1.39"/>
    </reaction>
</comment>
<keyword evidence="4" id="KW-0732">Signal</keyword>
<evidence type="ECO:0000256" key="5">
    <source>
        <dbReference type="ARBA" id="ARBA00022801"/>
    </source>
</evidence>
<evidence type="ECO:0000256" key="3">
    <source>
        <dbReference type="ARBA" id="ARBA00012780"/>
    </source>
</evidence>
<dbReference type="STRING" id="71139.A0A059BW83"/>
<feature type="domain" description="X8" evidence="9">
    <location>
        <begin position="292"/>
        <end position="345"/>
    </location>
</feature>
<evidence type="ECO:0000259" key="9">
    <source>
        <dbReference type="SMART" id="SM00768"/>
    </source>
</evidence>